<dbReference type="Gene3D" id="3.40.525.10">
    <property type="entry name" value="CRAL-TRIO lipid binding domain"/>
    <property type="match status" value="1"/>
</dbReference>
<accession>A0A0L0BRQ8</accession>
<evidence type="ECO:0000313" key="3">
    <source>
        <dbReference type="Proteomes" id="UP000037069"/>
    </source>
</evidence>
<sequence>MSTELILKLDLGEPSLKAQQKALEELRETPENIRKGLKEFKELLEDLTDLNIPMTDEKWLLKFLRACKFYPESARDLVKRYYNIRKKYSEITNLLTPLKLKPVFEANIVSILPQRDQEGRRIVLSQSAGEHWNHKLIPLDLVYAASTLCTDLIQLEPETQINGVVYIADMKGLGISQALQYTPNRALRTLNYIQNNIPLRVKALHFINAPKIFESIFAGVKIFFNEKFAKRILIHGKNLETLHRYISPECLPECYGGTLKQELIYGPATYELLSPYQEYFENVAKYGFK</sequence>
<comment type="caution">
    <text evidence="2">The sequence shown here is derived from an EMBL/GenBank/DDBJ whole genome shotgun (WGS) entry which is preliminary data.</text>
</comment>
<dbReference type="InterPro" id="IPR001251">
    <property type="entry name" value="CRAL-TRIO_dom"/>
</dbReference>
<name>A0A0L0BRQ8_LUCCU</name>
<dbReference type="CDD" id="cd00170">
    <property type="entry name" value="SEC14"/>
    <property type="match status" value="1"/>
</dbReference>
<dbReference type="PANTHER" id="PTHR10174:SF220">
    <property type="entry name" value="LD41874P"/>
    <property type="match status" value="1"/>
</dbReference>
<dbReference type="EMBL" id="JRES01001455">
    <property type="protein sequence ID" value="KNC22765.1"/>
    <property type="molecule type" value="Genomic_DNA"/>
</dbReference>
<organism evidence="2 3">
    <name type="scientific">Lucilia cuprina</name>
    <name type="common">Green bottle fly</name>
    <name type="synonym">Australian sheep blowfly</name>
    <dbReference type="NCBI Taxonomy" id="7375"/>
    <lineage>
        <taxon>Eukaryota</taxon>
        <taxon>Metazoa</taxon>
        <taxon>Ecdysozoa</taxon>
        <taxon>Arthropoda</taxon>
        <taxon>Hexapoda</taxon>
        <taxon>Insecta</taxon>
        <taxon>Pterygota</taxon>
        <taxon>Neoptera</taxon>
        <taxon>Endopterygota</taxon>
        <taxon>Diptera</taxon>
        <taxon>Brachycera</taxon>
        <taxon>Muscomorpha</taxon>
        <taxon>Oestroidea</taxon>
        <taxon>Calliphoridae</taxon>
        <taxon>Luciliinae</taxon>
        <taxon>Lucilia</taxon>
    </lineage>
</organism>
<dbReference type="PANTHER" id="PTHR10174">
    <property type="entry name" value="ALPHA-TOCOPHEROL TRANSFER PROTEIN-RELATED"/>
    <property type="match status" value="1"/>
</dbReference>
<dbReference type="Gene3D" id="1.20.5.1200">
    <property type="entry name" value="Alpha-tocopherol transfer"/>
    <property type="match status" value="1"/>
</dbReference>
<dbReference type="SMART" id="SM00516">
    <property type="entry name" value="SEC14"/>
    <property type="match status" value="1"/>
</dbReference>
<dbReference type="InterPro" id="IPR036865">
    <property type="entry name" value="CRAL-TRIO_dom_sf"/>
</dbReference>
<dbReference type="InterPro" id="IPR011074">
    <property type="entry name" value="CRAL/TRIO_N_dom"/>
</dbReference>
<dbReference type="SUPFAM" id="SSF46938">
    <property type="entry name" value="CRAL/TRIO N-terminal domain"/>
    <property type="match status" value="1"/>
</dbReference>
<dbReference type="GO" id="GO:0016020">
    <property type="term" value="C:membrane"/>
    <property type="evidence" value="ECO:0007669"/>
    <property type="project" value="TreeGrafter"/>
</dbReference>
<dbReference type="PRINTS" id="PR00180">
    <property type="entry name" value="CRETINALDHBP"/>
</dbReference>
<protein>
    <recommendedName>
        <fullName evidence="1">CRAL-TRIO domain-containing protein</fullName>
    </recommendedName>
</protein>
<evidence type="ECO:0000313" key="2">
    <source>
        <dbReference type="EMBL" id="KNC22765.1"/>
    </source>
</evidence>
<evidence type="ECO:0000259" key="1">
    <source>
        <dbReference type="PROSITE" id="PS50191"/>
    </source>
</evidence>
<keyword evidence="3" id="KW-1185">Reference proteome</keyword>
<dbReference type="OrthoDB" id="75724at2759"/>
<dbReference type="GO" id="GO:1902936">
    <property type="term" value="F:phosphatidylinositol bisphosphate binding"/>
    <property type="evidence" value="ECO:0007669"/>
    <property type="project" value="TreeGrafter"/>
</dbReference>
<dbReference type="Proteomes" id="UP000037069">
    <property type="component" value="Unassembled WGS sequence"/>
</dbReference>
<dbReference type="AlphaFoldDB" id="A0A0L0BRQ8"/>
<dbReference type="Pfam" id="PF00650">
    <property type="entry name" value="CRAL_TRIO"/>
    <property type="match status" value="1"/>
</dbReference>
<dbReference type="PROSITE" id="PS50191">
    <property type="entry name" value="CRAL_TRIO"/>
    <property type="match status" value="1"/>
</dbReference>
<dbReference type="InterPro" id="IPR036273">
    <property type="entry name" value="CRAL/TRIO_N_dom_sf"/>
</dbReference>
<reference evidence="2 3" key="1">
    <citation type="journal article" date="2015" name="Nat. Commun.">
        <title>Lucilia cuprina genome unlocks parasitic fly biology to underpin future interventions.</title>
        <authorList>
            <person name="Anstead C.A."/>
            <person name="Korhonen P.K."/>
            <person name="Young N.D."/>
            <person name="Hall R.S."/>
            <person name="Jex A.R."/>
            <person name="Murali S.C."/>
            <person name="Hughes D.S."/>
            <person name="Lee S.F."/>
            <person name="Perry T."/>
            <person name="Stroehlein A.J."/>
            <person name="Ansell B.R."/>
            <person name="Breugelmans B."/>
            <person name="Hofmann A."/>
            <person name="Qu J."/>
            <person name="Dugan S."/>
            <person name="Lee S.L."/>
            <person name="Chao H."/>
            <person name="Dinh H."/>
            <person name="Han Y."/>
            <person name="Doddapaneni H.V."/>
            <person name="Worley K.C."/>
            <person name="Muzny D.M."/>
            <person name="Ioannidis P."/>
            <person name="Waterhouse R.M."/>
            <person name="Zdobnov E.M."/>
            <person name="James P.J."/>
            <person name="Bagnall N.H."/>
            <person name="Kotze A.C."/>
            <person name="Gibbs R.A."/>
            <person name="Richards S."/>
            <person name="Batterham P."/>
            <person name="Gasser R.B."/>
        </authorList>
    </citation>
    <scope>NUCLEOTIDE SEQUENCE [LARGE SCALE GENOMIC DNA]</scope>
    <source>
        <strain evidence="2 3">LS</strain>
        <tissue evidence="2">Full body</tissue>
    </source>
</reference>
<feature type="domain" description="CRAL-TRIO" evidence="1">
    <location>
        <begin position="96"/>
        <end position="263"/>
    </location>
</feature>
<dbReference type="SUPFAM" id="SSF52087">
    <property type="entry name" value="CRAL/TRIO domain"/>
    <property type="match status" value="1"/>
</dbReference>
<dbReference type="SMART" id="SM01100">
    <property type="entry name" value="CRAL_TRIO_N"/>
    <property type="match status" value="1"/>
</dbReference>
<dbReference type="OMA" id="ICVEKEM"/>
<proteinExistence type="predicted"/>
<dbReference type="Gene3D" id="1.10.8.20">
    <property type="entry name" value="N-terminal domain of phosphatidylinositol transfer protein sec14p"/>
    <property type="match status" value="1"/>
</dbReference>
<gene>
    <name evidence="2" type="ORF">FF38_04065</name>
</gene>